<organism evidence="2 3">
    <name type="scientific">Celeribacter halophilus</name>
    <dbReference type="NCBI Taxonomy" id="576117"/>
    <lineage>
        <taxon>Bacteria</taxon>
        <taxon>Pseudomonadati</taxon>
        <taxon>Pseudomonadota</taxon>
        <taxon>Alphaproteobacteria</taxon>
        <taxon>Rhodobacterales</taxon>
        <taxon>Roseobacteraceae</taxon>
        <taxon>Celeribacter</taxon>
    </lineage>
</organism>
<evidence type="ECO:0000313" key="3">
    <source>
        <dbReference type="Proteomes" id="UP001169823"/>
    </source>
</evidence>
<protein>
    <submittedName>
        <fullName evidence="2">Uncharacterized protein</fullName>
    </submittedName>
</protein>
<keyword evidence="1" id="KW-0812">Transmembrane</keyword>
<keyword evidence="1" id="KW-1133">Transmembrane helix</keyword>
<dbReference type="Proteomes" id="UP001169823">
    <property type="component" value="Unassembled WGS sequence"/>
</dbReference>
<dbReference type="AlphaFoldDB" id="A0AAW7XU27"/>
<gene>
    <name evidence="2" type="ORF">Q4494_12495</name>
</gene>
<feature type="transmembrane region" description="Helical" evidence="1">
    <location>
        <begin position="59"/>
        <end position="86"/>
    </location>
</feature>
<comment type="caution">
    <text evidence="2">The sequence shown here is derived from an EMBL/GenBank/DDBJ whole genome shotgun (WGS) entry which is preliminary data.</text>
</comment>
<feature type="transmembrane region" description="Helical" evidence="1">
    <location>
        <begin position="107"/>
        <end position="130"/>
    </location>
</feature>
<reference evidence="2" key="1">
    <citation type="submission" date="2023-07" db="EMBL/GenBank/DDBJ databases">
        <title>Genome content predicts the carbon catabolic preferences of heterotrophic bacteria.</title>
        <authorList>
            <person name="Gralka M."/>
        </authorList>
    </citation>
    <scope>NUCLEOTIDE SEQUENCE</scope>
    <source>
        <strain evidence="2">I2M02</strain>
    </source>
</reference>
<feature type="transmembrane region" description="Helical" evidence="1">
    <location>
        <begin position="12"/>
        <end position="39"/>
    </location>
</feature>
<name>A0AAW7XU27_9RHOB</name>
<proteinExistence type="predicted"/>
<evidence type="ECO:0000313" key="2">
    <source>
        <dbReference type="EMBL" id="MDO6457903.1"/>
    </source>
</evidence>
<dbReference type="EMBL" id="JAUOPJ010000010">
    <property type="protein sequence ID" value="MDO6457903.1"/>
    <property type="molecule type" value="Genomic_DNA"/>
</dbReference>
<evidence type="ECO:0000256" key="1">
    <source>
        <dbReference type="SAM" id="Phobius"/>
    </source>
</evidence>
<keyword evidence="1" id="KW-0472">Membrane</keyword>
<dbReference type="RefSeq" id="WP_303480633.1">
    <property type="nucleotide sequence ID" value="NZ_JAUOPJ010000010.1"/>
</dbReference>
<accession>A0AAW7XU27</accession>
<sequence length="257" mass="28465">MPKSLSKILNKLKSCLIGVVIFLVVMPVVSILFSAMSYLSYGVFKLLHPNTETSYTTPGYFFALSWILTLMAAMFVIWFIILLRALRPLLKKKRTKYVETKISEVRRGLITSASCGAFLLLLSLWCLIPATRISVKSLTQVGAFGQRSVYQMSDITEVALEYSRGTRSSSQSARIHFKNGDDIKPQLSTRALALIIFLAPNNITCTANSGFLYSGILSDTPRKKLAALLTPNAAHIPSGCRWIVDSALDIPRHDRGS</sequence>